<name>A0A4R1YIT2_9RHOB</name>
<sequence length="93" mass="9895">MKLFSGFLLPRPSLAAVLAMRGTGAAHTPGDSFVWLPDARIVSTGDIVYVGRLLGVMEFSDSTAWLEAFAAIEALEAVRLIPCNGPLTTFARA</sequence>
<dbReference type="Proteomes" id="UP000295277">
    <property type="component" value="Unassembled WGS sequence"/>
</dbReference>
<keyword evidence="4" id="KW-1185">Reference proteome</keyword>
<proteinExistence type="predicted"/>
<dbReference type="AlphaFoldDB" id="A0A4R1YIT2"/>
<evidence type="ECO:0000259" key="2">
    <source>
        <dbReference type="Pfam" id="PF00753"/>
    </source>
</evidence>
<reference evidence="3 4" key="1">
    <citation type="submission" date="2019-03" db="EMBL/GenBank/DDBJ databases">
        <title>Genomic Encyclopedia of Type Strains, Phase IV (KMG-IV): sequencing the most valuable type-strain genomes for metagenomic binning, comparative biology and taxonomic classification.</title>
        <authorList>
            <person name="Goeker M."/>
        </authorList>
    </citation>
    <scope>NUCLEOTIDE SEQUENCE [LARGE SCALE GENOMIC DNA]</scope>
    <source>
        <strain evidence="3 4">DSM 21153</strain>
    </source>
</reference>
<organism evidence="3 4">
    <name type="scientific">Rhodovulum steppense</name>
    <dbReference type="NCBI Taxonomy" id="540251"/>
    <lineage>
        <taxon>Bacteria</taxon>
        <taxon>Pseudomonadati</taxon>
        <taxon>Pseudomonadota</taxon>
        <taxon>Alphaproteobacteria</taxon>
        <taxon>Rhodobacterales</taxon>
        <taxon>Paracoccaceae</taxon>
        <taxon>Rhodovulum</taxon>
    </lineage>
</organism>
<feature type="signal peptide" evidence="1">
    <location>
        <begin position="1"/>
        <end position="15"/>
    </location>
</feature>
<keyword evidence="1" id="KW-0732">Signal</keyword>
<gene>
    <name evidence="3" type="ORF">EV216_13413</name>
</gene>
<protein>
    <recommendedName>
        <fullName evidence="2">Metallo-beta-lactamase domain-containing protein</fullName>
    </recommendedName>
</protein>
<evidence type="ECO:0000313" key="3">
    <source>
        <dbReference type="EMBL" id="TCM76385.1"/>
    </source>
</evidence>
<dbReference type="InterPro" id="IPR001279">
    <property type="entry name" value="Metallo-B-lactamas"/>
</dbReference>
<dbReference type="InterPro" id="IPR036866">
    <property type="entry name" value="RibonucZ/Hydroxyglut_hydro"/>
</dbReference>
<comment type="caution">
    <text evidence="3">The sequence shown here is derived from an EMBL/GenBank/DDBJ whole genome shotgun (WGS) entry which is preliminary data.</text>
</comment>
<feature type="chain" id="PRO_5020248957" description="Metallo-beta-lactamase domain-containing protein" evidence="1">
    <location>
        <begin position="16"/>
        <end position="93"/>
    </location>
</feature>
<evidence type="ECO:0000256" key="1">
    <source>
        <dbReference type="SAM" id="SignalP"/>
    </source>
</evidence>
<dbReference type="SUPFAM" id="SSF56281">
    <property type="entry name" value="Metallo-hydrolase/oxidoreductase"/>
    <property type="match status" value="1"/>
</dbReference>
<dbReference type="Pfam" id="PF00753">
    <property type="entry name" value="Lactamase_B"/>
    <property type="match status" value="1"/>
</dbReference>
<dbReference type="Gene3D" id="3.60.15.10">
    <property type="entry name" value="Ribonuclease Z/Hydroxyacylglutathione hydrolase-like"/>
    <property type="match status" value="1"/>
</dbReference>
<accession>A0A4R1YIT2</accession>
<evidence type="ECO:0000313" key="4">
    <source>
        <dbReference type="Proteomes" id="UP000295277"/>
    </source>
</evidence>
<feature type="domain" description="Metallo-beta-lactamase" evidence="2">
    <location>
        <begin position="24"/>
        <end position="82"/>
    </location>
</feature>
<dbReference type="EMBL" id="SLVM01000034">
    <property type="protein sequence ID" value="TCM76385.1"/>
    <property type="molecule type" value="Genomic_DNA"/>
</dbReference>